<reference evidence="2 3" key="1">
    <citation type="journal article" date="2016" name="Nat. Commun.">
        <title>Thousands of microbial genomes shed light on interconnected biogeochemical processes in an aquifer system.</title>
        <authorList>
            <person name="Anantharaman K."/>
            <person name="Brown C.T."/>
            <person name="Hug L.A."/>
            <person name="Sharon I."/>
            <person name="Castelle C.J."/>
            <person name="Probst A.J."/>
            <person name="Thomas B.C."/>
            <person name="Singh A."/>
            <person name="Wilkins M.J."/>
            <person name="Karaoz U."/>
            <person name="Brodie E.L."/>
            <person name="Williams K.H."/>
            <person name="Hubbard S.S."/>
            <person name="Banfield J.F."/>
        </authorList>
    </citation>
    <scope>NUCLEOTIDE SEQUENCE [LARGE SCALE GENOMIC DNA]</scope>
</reference>
<evidence type="ECO:0000313" key="3">
    <source>
        <dbReference type="Proteomes" id="UP000178996"/>
    </source>
</evidence>
<dbReference type="Proteomes" id="UP000178996">
    <property type="component" value="Unassembled WGS sequence"/>
</dbReference>
<feature type="transmembrane region" description="Helical" evidence="1">
    <location>
        <begin position="69"/>
        <end position="87"/>
    </location>
</feature>
<comment type="caution">
    <text evidence="2">The sequence shown here is derived from an EMBL/GenBank/DDBJ whole genome shotgun (WGS) entry which is preliminary data.</text>
</comment>
<proteinExistence type="predicted"/>
<evidence type="ECO:0000313" key="2">
    <source>
        <dbReference type="EMBL" id="OGZ58003.1"/>
    </source>
</evidence>
<keyword evidence="1" id="KW-0472">Membrane</keyword>
<gene>
    <name evidence="2" type="ORF">A3G60_04235</name>
</gene>
<keyword evidence="1" id="KW-1133">Transmembrane helix</keyword>
<protein>
    <recommendedName>
        <fullName evidence="4">VanZ-like domain-containing protein</fullName>
    </recommendedName>
</protein>
<keyword evidence="1" id="KW-0812">Transmembrane</keyword>
<dbReference type="EMBL" id="MHOB01000010">
    <property type="protein sequence ID" value="OGZ58003.1"/>
    <property type="molecule type" value="Genomic_DNA"/>
</dbReference>
<accession>A0A1G2H6A2</accession>
<evidence type="ECO:0000256" key="1">
    <source>
        <dbReference type="SAM" id="Phobius"/>
    </source>
</evidence>
<feature type="transmembrane region" description="Helical" evidence="1">
    <location>
        <begin position="44"/>
        <end position="62"/>
    </location>
</feature>
<feature type="transmembrane region" description="Helical" evidence="1">
    <location>
        <begin position="107"/>
        <end position="124"/>
    </location>
</feature>
<dbReference type="Pfam" id="PF09997">
    <property type="entry name" value="DUF2238"/>
    <property type="match status" value="1"/>
</dbReference>
<dbReference type="InterPro" id="IPR014509">
    <property type="entry name" value="YjdF-like"/>
</dbReference>
<dbReference type="AlphaFoldDB" id="A0A1G2H6A2"/>
<name>A0A1G2H6A2_9BACT</name>
<evidence type="ECO:0008006" key="4">
    <source>
        <dbReference type="Google" id="ProtNLM"/>
    </source>
</evidence>
<organism evidence="2 3">
    <name type="scientific">Candidatus Ryanbacteria bacterium RIFCSPLOWO2_12_FULL_47_9c</name>
    <dbReference type="NCBI Taxonomy" id="1802131"/>
    <lineage>
        <taxon>Bacteria</taxon>
        <taxon>Candidatus Ryaniibacteriota</taxon>
    </lineage>
</organism>
<sequence length="127" mass="14743">MKSRRLLFFLIITFLAMAVWTVYAQLYITKPQIQIIIRYNIDKFMHIVGGAFIMALLTYIFGPRKFSQIIISVLIFSAIWEIVELNVDKQVLFFYNNNPGMWVKDTVGDTLFAFVGAFAATRFVKTK</sequence>